<protein>
    <submittedName>
        <fullName evidence="4">Sensor histidine kinase</fullName>
    </submittedName>
</protein>
<keyword evidence="2" id="KW-0472">Membrane</keyword>
<keyword evidence="2" id="KW-1133">Transmembrane helix</keyword>
<reference evidence="4" key="1">
    <citation type="submission" date="2021-02" db="EMBL/GenBank/DDBJ databases">
        <title>Infant gut strain persistence is associated with maternal origin, phylogeny, and functional potential including surface adhesion and iron acquisition.</title>
        <authorList>
            <person name="Lou Y.C."/>
        </authorList>
    </citation>
    <scope>NUCLEOTIDE SEQUENCE</scope>
    <source>
        <strain evidence="4">L3_101_000M1_dasL3_101_000M1_concoct_87</strain>
    </source>
</reference>
<gene>
    <name evidence="4" type="ORF">KHY36_11930</name>
</gene>
<sequence length="427" mass="47685">MDALLTLLVCAVGLCSAELAYWLPLKRRENFALRIIINFITAVPFAQVITWANSGHTKPVMLLVIYGGYFTWAMVSTRLCTLLDWPASAYCSVWIVLTSESAYELWRVLIWVAQALGMRHLPLHSTPMLLGQLGFTVICCIIIRYTVARTMPEDGIYHIGPRQLSSAGLLGVMFVFQFFALHTSLRVGLEPSAVVAPSLLTQLYCLTLLYLQTELFKKSAMQKEMDALNLLYDRQRKQYQIARQNVQIINRKCHELKVQIADLRRLHPDEAVAQSLDEAEQAARMYDANAATGNEVVDVVLTEKSLLCEAQHIRLNCVADGTCLAALEPGDLYALFSNLLDQAIDAAAQQRDADHRMIDLLVCKRQGFGVINVIGPNPAESQPDHGRRHGYELKVARRVVQKYGGSMATEPRGELFAVKIVLPPAQS</sequence>
<dbReference type="InterPro" id="IPR036890">
    <property type="entry name" value="HATPase_C_sf"/>
</dbReference>
<dbReference type="InterPro" id="IPR032834">
    <property type="entry name" value="NatK-like_C"/>
</dbReference>
<evidence type="ECO:0000256" key="2">
    <source>
        <dbReference type="SAM" id="Phobius"/>
    </source>
</evidence>
<dbReference type="AlphaFoldDB" id="A0A943DES2"/>
<feature type="coiled-coil region" evidence="1">
    <location>
        <begin position="218"/>
        <end position="266"/>
    </location>
</feature>
<feature type="domain" description="Sensor histidine kinase NatK-like C-terminal" evidence="3">
    <location>
        <begin position="327"/>
        <end position="423"/>
    </location>
</feature>
<evidence type="ECO:0000313" key="5">
    <source>
        <dbReference type="Proteomes" id="UP000759273"/>
    </source>
</evidence>
<dbReference type="GO" id="GO:0016301">
    <property type="term" value="F:kinase activity"/>
    <property type="evidence" value="ECO:0007669"/>
    <property type="project" value="UniProtKB-KW"/>
</dbReference>
<keyword evidence="1" id="KW-0175">Coiled coil</keyword>
<feature type="transmembrane region" description="Helical" evidence="2">
    <location>
        <begin position="59"/>
        <end position="75"/>
    </location>
</feature>
<evidence type="ECO:0000259" key="3">
    <source>
        <dbReference type="Pfam" id="PF14501"/>
    </source>
</evidence>
<evidence type="ECO:0000313" key="4">
    <source>
        <dbReference type="EMBL" id="MBS5333222.1"/>
    </source>
</evidence>
<organism evidence="4 5">
    <name type="scientific">Subdoligranulum variabile</name>
    <dbReference type="NCBI Taxonomy" id="214851"/>
    <lineage>
        <taxon>Bacteria</taxon>
        <taxon>Bacillati</taxon>
        <taxon>Bacillota</taxon>
        <taxon>Clostridia</taxon>
        <taxon>Eubacteriales</taxon>
        <taxon>Oscillospiraceae</taxon>
        <taxon>Subdoligranulum</taxon>
    </lineage>
</organism>
<proteinExistence type="predicted"/>
<name>A0A943DES2_9FIRM</name>
<dbReference type="Pfam" id="PF14501">
    <property type="entry name" value="HATPase_c_5"/>
    <property type="match status" value="1"/>
</dbReference>
<dbReference type="EMBL" id="JAGZGG010000034">
    <property type="protein sequence ID" value="MBS5333222.1"/>
    <property type="molecule type" value="Genomic_DNA"/>
</dbReference>
<dbReference type="CDD" id="cd16935">
    <property type="entry name" value="HATPase_AgrC-ComD-like"/>
    <property type="match status" value="1"/>
</dbReference>
<dbReference type="Proteomes" id="UP000759273">
    <property type="component" value="Unassembled WGS sequence"/>
</dbReference>
<evidence type="ECO:0000256" key="1">
    <source>
        <dbReference type="SAM" id="Coils"/>
    </source>
</evidence>
<feature type="transmembrane region" description="Helical" evidence="2">
    <location>
        <begin position="33"/>
        <end position="52"/>
    </location>
</feature>
<keyword evidence="4" id="KW-0808">Transferase</keyword>
<accession>A0A943DES2</accession>
<feature type="transmembrane region" description="Helical" evidence="2">
    <location>
        <begin position="167"/>
        <end position="185"/>
    </location>
</feature>
<comment type="caution">
    <text evidence="4">The sequence shown here is derived from an EMBL/GenBank/DDBJ whole genome shotgun (WGS) entry which is preliminary data.</text>
</comment>
<keyword evidence="2" id="KW-0812">Transmembrane</keyword>
<keyword evidence="4" id="KW-0418">Kinase</keyword>
<feature type="transmembrane region" description="Helical" evidence="2">
    <location>
        <begin position="128"/>
        <end position="147"/>
    </location>
</feature>
<dbReference type="SUPFAM" id="SSF55874">
    <property type="entry name" value="ATPase domain of HSP90 chaperone/DNA topoisomerase II/histidine kinase"/>
    <property type="match status" value="1"/>
</dbReference>